<comment type="caution">
    <text evidence="1">The sequence shown here is derived from an EMBL/GenBank/DDBJ whole genome shotgun (WGS) entry which is preliminary data.</text>
</comment>
<gene>
    <name evidence="1" type="ORF">DPN68_09265</name>
</gene>
<dbReference type="AlphaFoldDB" id="A0A365P152"/>
<reference evidence="1 2" key="1">
    <citation type="submission" date="2018-06" db="EMBL/GenBank/DDBJ databases">
        <title>Flavobacterium tibetense sp. nov., isolated from a wetland YonghuCo on Tibetan Plateau.</title>
        <authorList>
            <person name="Xing P."/>
            <person name="Phurbu D."/>
            <person name="Lu H."/>
        </authorList>
    </citation>
    <scope>NUCLEOTIDE SEQUENCE [LARGE SCALE GENOMIC DNA]</scope>
    <source>
        <strain evidence="1 2">YH5</strain>
    </source>
</reference>
<accession>A0A365P152</accession>
<evidence type="ECO:0000313" key="1">
    <source>
        <dbReference type="EMBL" id="RBA28094.1"/>
    </source>
</evidence>
<dbReference type="OrthoDB" id="1362240at2"/>
<dbReference type="EMBL" id="QLST01000010">
    <property type="protein sequence ID" value="RBA28094.1"/>
    <property type="molecule type" value="Genomic_DNA"/>
</dbReference>
<dbReference type="Proteomes" id="UP000253319">
    <property type="component" value="Unassembled WGS sequence"/>
</dbReference>
<name>A0A365P152_9FLAO</name>
<sequence>MRTTVLIILFYASVFGQKTENQIISFDGIYETKCDYANDEDEEKSFLRFYPNNKVISVVTECDATVSDLKSWFNMKMEYLSVGNYEINGRKILFSTTSVTGTVKYRGRITKKGILKLKIESLINGFKHREKYQFVKVVNLE</sequence>
<proteinExistence type="predicted"/>
<evidence type="ECO:0008006" key="3">
    <source>
        <dbReference type="Google" id="ProtNLM"/>
    </source>
</evidence>
<organism evidence="1 2">
    <name type="scientific">Flavobacterium tibetense</name>
    <dbReference type="NCBI Taxonomy" id="2233533"/>
    <lineage>
        <taxon>Bacteria</taxon>
        <taxon>Pseudomonadati</taxon>
        <taxon>Bacteroidota</taxon>
        <taxon>Flavobacteriia</taxon>
        <taxon>Flavobacteriales</taxon>
        <taxon>Flavobacteriaceae</taxon>
        <taxon>Flavobacterium</taxon>
    </lineage>
</organism>
<keyword evidence="2" id="KW-1185">Reference proteome</keyword>
<evidence type="ECO:0000313" key="2">
    <source>
        <dbReference type="Proteomes" id="UP000253319"/>
    </source>
</evidence>
<protein>
    <recommendedName>
        <fullName evidence="3">Lipocalin-like domain-containing protein</fullName>
    </recommendedName>
</protein>
<dbReference type="RefSeq" id="WP_113989374.1">
    <property type="nucleotide sequence ID" value="NZ_QLST01000010.1"/>
</dbReference>